<dbReference type="AlphaFoldDB" id="A0A842I114"/>
<gene>
    <name evidence="2" type="ORF">H6P80_13115</name>
</gene>
<dbReference type="Gene3D" id="3.40.50.1820">
    <property type="entry name" value="alpha/beta hydrolase"/>
    <property type="match status" value="1"/>
</dbReference>
<keyword evidence="2" id="KW-0378">Hydrolase</keyword>
<sequence length="302" mass="33464">MTAETAPLHILARYAGRKPAAPKWFEEALALMPDRHRVASEGAEIEYFTWGEAGQPGLLFLHGGGAHALWWAHIAPFFAKGYRVAAMSMSGMGGSDWRDRYSIAQHARDMRAVAKAAGLLDAGKAVIVGHSFGGAPTATAAADPDQWVERAFIIDSSLDMRHSPANGQPEPRARRHFESFEQGLARFRFLPPQECENDYIADMIARDSLVEIEGKGWSWKADPNSFLNTDRLDSRKQAKNARCPLAIIYGDRSWIMDEEALAKLRRDLPDTTPFIAIPDCAHHVMVDQPLALVATMRTLLES</sequence>
<evidence type="ECO:0000259" key="1">
    <source>
        <dbReference type="Pfam" id="PF00561"/>
    </source>
</evidence>
<dbReference type="InterPro" id="IPR050228">
    <property type="entry name" value="Carboxylesterase_BioH"/>
</dbReference>
<evidence type="ECO:0000313" key="2">
    <source>
        <dbReference type="EMBL" id="MBC2778557.1"/>
    </source>
</evidence>
<dbReference type="InterPro" id="IPR000073">
    <property type="entry name" value="AB_hydrolase_1"/>
</dbReference>
<accession>A0A842I114</accession>
<dbReference type="Proteomes" id="UP000564378">
    <property type="component" value="Unassembled WGS sequence"/>
</dbReference>
<comment type="caution">
    <text evidence="2">The sequence shown here is derived from an EMBL/GenBank/DDBJ whole genome shotgun (WGS) entry which is preliminary data.</text>
</comment>
<organism evidence="2 3">
    <name type="scientific">Parasphingopyxis marina</name>
    <dbReference type="NCBI Taxonomy" id="2761622"/>
    <lineage>
        <taxon>Bacteria</taxon>
        <taxon>Pseudomonadati</taxon>
        <taxon>Pseudomonadota</taxon>
        <taxon>Alphaproteobacteria</taxon>
        <taxon>Sphingomonadales</taxon>
        <taxon>Sphingomonadaceae</taxon>
        <taxon>Parasphingopyxis</taxon>
    </lineage>
</organism>
<keyword evidence="3" id="KW-1185">Reference proteome</keyword>
<feature type="domain" description="AB hydrolase-1" evidence="1">
    <location>
        <begin position="58"/>
        <end position="287"/>
    </location>
</feature>
<protein>
    <submittedName>
        <fullName evidence="2">Alpha/beta hydrolase</fullName>
    </submittedName>
</protein>
<dbReference type="RefSeq" id="WP_185801804.1">
    <property type="nucleotide sequence ID" value="NZ_JACJVJ010000002.1"/>
</dbReference>
<dbReference type="PANTHER" id="PTHR43194">
    <property type="entry name" value="HYDROLASE ALPHA/BETA FOLD FAMILY"/>
    <property type="match status" value="1"/>
</dbReference>
<dbReference type="PANTHER" id="PTHR43194:SF2">
    <property type="entry name" value="PEROXISOMAL MEMBRANE PROTEIN LPX1"/>
    <property type="match status" value="1"/>
</dbReference>
<evidence type="ECO:0000313" key="3">
    <source>
        <dbReference type="Proteomes" id="UP000564378"/>
    </source>
</evidence>
<dbReference type="InterPro" id="IPR029058">
    <property type="entry name" value="AB_hydrolase_fold"/>
</dbReference>
<proteinExistence type="predicted"/>
<dbReference type="SUPFAM" id="SSF53474">
    <property type="entry name" value="alpha/beta-Hydrolases"/>
    <property type="match status" value="1"/>
</dbReference>
<dbReference type="EMBL" id="JACJVJ010000002">
    <property type="protein sequence ID" value="MBC2778557.1"/>
    <property type="molecule type" value="Genomic_DNA"/>
</dbReference>
<dbReference type="Pfam" id="PF00561">
    <property type="entry name" value="Abhydrolase_1"/>
    <property type="match status" value="1"/>
</dbReference>
<reference evidence="2 3" key="1">
    <citation type="submission" date="2020-08" db="EMBL/GenBank/DDBJ databases">
        <title>Draft genome sequence of Parasphingopyxis sp. GrpM-11.</title>
        <authorList>
            <person name="Oh J."/>
            <person name="Roh D.-H."/>
        </authorList>
    </citation>
    <scope>NUCLEOTIDE SEQUENCE [LARGE SCALE GENOMIC DNA]</scope>
    <source>
        <strain evidence="2 3">GrpM-11</strain>
    </source>
</reference>
<dbReference type="GO" id="GO:0016787">
    <property type="term" value="F:hydrolase activity"/>
    <property type="evidence" value="ECO:0007669"/>
    <property type="project" value="UniProtKB-KW"/>
</dbReference>
<name>A0A842I114_9SPHN</name>